<comment type="caution">
    <text evidence="3">The sequence shown here is derived from an EMBL/GenBank/DDBJ whole genome shotgun (WGS) entry which is preliminary data.</text>
</comment>
<accession>A0A7W0AQI6</accession>
<dbReference type="EMBL" id="JACEGE010000004">
    <property type="protein sequence ID" value="MBA2795241.1"/>
    <property type="molecule type" value="Genomic_DNA"/>
</dbReference>
<dbReference type="PANTHER" id="PTHR23028:SF53">
    <property type="entry name" value="ACYL_TRANSF_3 DOMAIN-CONTAINING PROTEIN"/>
    <property type="match status" value="1"/>
</dbReference>
<feature type="transmembrane region" description="Helical" evidence="1">
    <location>
        <begin position="236"/>
        <end position="255"/>
    </location>
</feature>
<dbReference type="GO" id="GO:0016747">
    <property type="term" value="F:acyltransferase activity, transferring groups other than amino-acyl groups"/>
    <property type="evidence" value="ECO:0007669"/>
    <property type="project" value="InterPro"/>
</dbReference>
<feature type="transmembrane region" description="Helical" evidence="1">
    <location>
        <begin position="129"/>
        <end position="153"/>
    </location>
</feature>
<feature type="transmembrane region" description="Helical" evidence="1">
    <location>
        <begin position="29"/>
        <end position="49"/>
    </location>
</feature>
<keyword evidence="3" id="KW-0808">Transferase</keyword>
<dbReference type="AlphaFoldDB" id="A0A7W0AQI6"/>
<dbReference type="Proteomes" id="UP000524462">
    <property type="component" value="Unassembled WGS sequence"/>
</dbReference>
<dbReference type="GO" id="GO:0009103">
    <property type="term" value="P:lipopolysaccharide biosynthetic process"/>
    <property type="evidence" value="ECO:0007669"/>
    <property type="project" value="TreeGrafter"/>
</dbReference>
<gene>
    <name evidence="3" type="ORF">H1B29_01860</name>
</gene>
<dbReference type="InterPro" id="IPR002656">
    <property type="entry name" value="Acyl_transf_3_dom"/>
</dbReference>
<feature type="transmembrane region" description="Helical" evidence="1">
    <location>
        <begin position="324"/>
        <end position="346"/>
    </location>
</feature>
<proteinExistence type="predicted"/>
<feature type="transmembrane region" description="Helical" evidence="1">
    <location>
        <begin position="165"/>
        <end position="188"/>
    </location>
</feature>
<dbReference type="InterPro" id="IPR050879">
    <property type="entry name" value="Acyltransferase_3"/>
</dbReference>
<evidence type="ECO:0000259" key="2">
    <source>
        <dbReference type="Pfam" id="PF01757"/>
    </source>
</evidence>
<dbReference type="GO" id="GO:0016020">
    <property type="term" value="C:membrane"/>
    <property type="evidence" value="ECO:0007669"/>
    <property type="project" value="TreeGrafter"/>
</dbReference>
<keyword evidence="1" id="KW-0472">Membrane</keyword>
<dbReference type="PANTHER" id="PTHR23028">
    <property type="entry name" value="ACETYLTRANSFERASE"/>
    <property type="match status" value="1"/>
</dbReference>
<keyword evidence="1" id="KW-1133">Transmembrane helix</keyword>
<reference evidence="3 4" key="1">
    <citation type="submission" date="2020-07" db="EMBL/GenBank/DDBJ databases">
        <title>Molecular and genomic characterization of Streptococcus porcinus isolated from diseased swine in Brazil.</title>
        <authorList>
            <person name="Moreno L.Z."/>
            <person name="Matajira C.E.C."/>
            <person name="Poor A.P."/>
            <person name="Dutra M.C."/>
            <person name="Moreno A.M."/>
        </authorList>
    </citation>
    <scope>NUCLEOTIDE SEQUENCE [LARGE SCALE GENOMIC DNA]</scope>
    <source>
        <strain evidence="3 4">SP0816-2</strain>
    </source>
</reference>
<dbReference type="Pfam" id="PF01757">
    <property type="entry name" value="Acyl_transf_3"/>
    <property type="match status" value="1"/>
</dbReference>
<organism evidence="3 4">
    <name type="scientific">Streptococcus porcinus</name>
    <dbReference type="NCBI Taxonomy" id="1340"/>
    <lineage>
        <taxon>Bacteria</taxon>
        <taxon>Bacillati</taxon>
        <taxon>Bacillota</taxon>
        <taxon>Bacilli</taxon>
        <taxon>Lactobacillales</taxon>
        <taxon>Streptococcaceae</taxon>
        <taxon>Streptococcus</taxon>
    </lineage>
</organism>
<dbReference type="RefSeq" id="WP_181459616.1">
    <property type="nucleotide sequence ID" value="NZ_JACEGE010000004.1"/>
</dbReference>
<keyword evidence="3" id="KW-0012">Acyltransferase</keyword>
<feature type="transmembrane region" description="Helical" evidence="1">
    <location>
        <begin position="194"/>
        <end position="215"/>
    </location>
</feature>
<feature type="domain" description="Acyltransferase 3" evidence="2">
    <location>
        <begin position="4"/>
        <end position="340"/>
    </location>
</feature>
<feature type="transmembrane region" description="Helical" evidence="1">
    <location>
        <begin position="261"/>
        <end position="284"/>
    </location>
</feature>
<evidence type="ECO:0000256" key="1">
    <source>
        <dbReference type="SAM" id="Phobius"/>
    </source>
</evidence>
<feature type="transmembrane region" description="Helical" evidence="1">
    <location>
        <begin position="7"/>
        <end position="23"/>
    </location>
</feature>
<dbReference type="SUPFAM" id="SSF52266">
    <property type="entry name" value="SGNH hydrolase"/>
    <property type="match status" value="1"/>
</dbReference>
<sequence>MRIKWFSFIRVTGLLLVLLYHFFKNSFPGGFIGVDIFFTFSGFLITALLIDEYSKNNKIDLIGFYRRRFYRIVPPLVLMVLLVMPFTFLVKSDFVASIGHQIAATLGFTTNFYEIWTGSSYESQFIPHLFVHTWSLAIEVHFYLLWGLLVWYLGKQENQDKQFRGLLFVVSGAFFLISFITMFARAFFVNNFSLIYFSSIAHVFPFFIGSMFATISGIKDTTIRFQKNVRLWPRKYVVGVMAGAFALLLLLTLSLNFNHIITYLFGFVLASLFTAVMIYAARVLNDQTPDVEEPKAVTYIADVSYGVYLFHWPFYIIFTQLMSNWLAVILTTFFSFLFASLSYYVIEPLIAGKTPNLFGLKLDLKPYVKWFALGALALLLVALGRSMMAPTVGKFETDLLVGGLQQSQSSMNRTHTLAAGDPNALSDISIIGDSVALRSQSAFTKIMPAAQLDAAVSRNFSQAYDILDNRIKSRSLSKTTVLAVGVNSLDNYKSDLQAFIKDLPKGSRLVIVSPYNANNLTQVAEVRNYELTLAKKYSYVTVADWYKEAVANPDIWVGTDGVHYSNTDTKGAELYVTTIKNTVEKAAKLHAK</sequence>
<feature type="transmembrane region" description="Helical" evidence="1">
    <location>
        <begin position="367"/>
        <end position="388"/>
    </location>
</feature>
<name>A0A7W0AQI6_STRPO</name>
<protein>
    <submittedName>
        <fullName evidence="3">Acyltransferase</fullName>
    </submittedName>
</protein>
<evidence type="ECO:0000313" key="4">
    <source>
        <dbReference type="Proteomes" id="UP000524462"/>
    </source>
</evidence>
<keyword evidence="1" id="KW-0812">Transmembrane</keyword>
<feature type="transmembrane region" description="Helical" evidence="1">
    <location>
        <begin position="296"/>
        <end position="318"/>
    </location>
</feature>
<feature type="transmembrane region" description="Helical" evidence="1">
    <location>
        <begin position="69"/>
        <end position="90"/>
    </location>
</feature>
<evidence type="ECO:0000313" key="3">
    <source>
        <dbReference type="EMBL" id="MBA2795241.1"/>
    </source>
</evidence>